<accession>A0A9Q1GWT8</accession>
<dbReference type="GO" id="GO:0042790">
    <property type="term" value="P:nucleolar large rRNA transcription by RNA polymerase I"/>
    <property type="evidence" value="ECO:0007669"/>
    <property type="project" value="TreeGrafter"/>
</dbReference>
<protein>
    <recommendedName>
        <fullName evidence="11">Rrn7/TAF1B N-terminal cyclin domain-containing protein</fullName>
    </recommendedName>
</protein>
<evidence type="ECO:0000256" key="7">
    <source>
        <dbReference type="ARBA" id="ARBA00023125"/>
    </source>
</evidence>
<evidence type="ECO:0000256" key="5">
    <source>
        <dbReference type="ARBA" id="ARBA00022833"/>
    </source>
</evidence>
<keyword evidence="13" id="KW-1185">Reference proteome</keyword>
<evidence type="ECO:0000256" key="10">
    <source>
        <dbReference type="SAM" id="MobiDB-lite"/>
    </source>
</evidence>
<dbReference type="PANTHER" id="PTHR31576">
    <property type="entry name" value="TATA BOX-BINDING PROTEIN-ASSOCIATED FACTOR RNA POLYMERASE I SUBUNIT B"/>
    <property type="match status" value="1"/>
</dbReference>
<dbReference type="PANTHER" id="PTHR31576:SF2">
    <property type="entry name" value="TATA BOX-BINDING PROTEIN-ASSOCIATED FACTOR RNA POLYMERASE I SUBUNIT B"/>
    <property type="match status" value="1"/>
</dbReference>
<gene>
    <name evidence="12" type="ORF">Cgig2_006531</name>
</gene>
<dbReference type="AlphaFoldDB" id="A0A9Q1GWT8"/>
<keyword evidence="7" id="KW-0238">DNA-binding</keyword>
<evidence type="ECO:0000313" key="13">
    <source>
        <dbReference type="Proteomes" id="UP001153076"/>
    </source>
</evidence>
<evidence type="ECO:0000256" key="3">
    <source>
        <dbReference type="ARBA" id="ARBA00022723"/>
    </source>
</evidence>
<name>A0A9Q1GWT8_9CARY</name>
<dbReference type="InterPro" id="IPR033599">
    <property type="entry name" value="TAF1B/Rrn7"/>
</dbReference>
<evidence type="ECO:0000256" key="1">
    <source>
        <dbReference type="ARBA" id="ARBA00004604"/>
    </source>
</evidence>
<comment type="subcellular location">
    <subcellularLocation>
        <location evidence="1">Nucleus</location>
        <location evidence="1">Nucleolus</location>
    </subcellularLocation>
</comment>
<feature type="domain" description="Rrn7/TAF1B N-terminal cyclin" evidence="11">
    <location>
        <begin position="111"/>
        <end position="238"/>
    </location>
</feature>
<dbReference type="GO" id="GO:0001164">
    <property type="term" value="F:RNA polymerase I core promoter sequence-specific DNA binding"/>
    <property type="evidence" value="ECO:0007669"/>
    <property type="project" value="InterPro"/>
</dbReference>
<sequence length="625" mass="71280">MEGNRKIKELICERCGEEGAVEGDDDGFFYCGFCSSRYEGMMDTGVADEDFVNKPGRGALYLAAHKRKRTDEPYDGFTEPADFGSTSSRGLVPASPYDYWTVLRRRYMMGLQMMLQLQCQTLVTTFHVNPLVCGIATKLWLRFLASTRVFASAWPDEVLAQSETTDRKDQEETRYKAGEPRNINNERMVVVWFNSLKKTIPLSSTLMVLYLACHVIRAPILPTDILRWTVEGKLPYLSGFMDIEKSMARLDKSFKFVEMFVQIPGKCIKKMIVSIEKASFACPFSASCMFRPLEVISPQKLESGAASIAVSLGLNLPPVNFDGIASRYLKQLALPVEKILPYAHRLFEWSSPAELWLSANESRLPTCVCVMSMLIVVIRILYNLNGFGVWEDSLATQVRSAAQVQSSSRHVKDDFRKGSASDGESLPSAHKFEFEASELLRSLKKRYLELNNGYEFAKDLPTYLQHCRDVIFAGSFDSDEMEAEFIEKFWDFYQKNQEKTSGEEQTASPSDNSKAQESLPTAANVEDLMMKREIGELKIDMKEHQFVYILPRKNIKRRDYLIYPRKRDDGSLIYATHADYYILLRACAKVAQIDIRVMHTAVLKFERLLDQTEKTIDHILNGYIP</sequence>
<evidence type="ECO:0000259" key="11">
    <source>
        <dbReference type="Pfam" id="PF20644"/>
    </source>
</evidence>
<comment type="similarity">
    <text evidence="2">Belongs to the RRN7/TAF1B family.</text>
</comment>
<keyword evidence="5" id="KW-0862">Zinc</keyword>
<evidence type="ECO:0000256" key="2">
    <source>
        <dbReference type="ARBA" id="ARBA00006899"/>
    </source>
</evidence>
<keyword evidence="9" id="KW-0539">Nucleus</keyword>
<evidence type="ECO:0000256" key="8">
    <source>
        <dbReference type="ARBA" id="ARBA00023163"/>
    </source>
</evidence>
<organism evidence="12 13">
    <name type="scientific">Carnegiea gigantea</name>
    <dbReference type="NCBI Taxonomy" id="171969"/>
    <lineage>
        <taxon>Eukaryota</taxon>
        <taxon>Viridiplantae</taxon>
        <taxon>Streptophyta</taxon>
        <taxon>Embryophyta</taxon>
        <taxon>Tracheophyta</taxon>
        <taxon>Spermatophyta</taxon>
        <taxon>Magnoliopsida</taxon>
        <taxon>eudicotyledons</taxon>
        <taxon>Gunneridae</taxon>
        <taxon>Pentapetalae</taxon>
        <taxon>Caryophyllales</taxon>
        <taxon>Cactineae</taxon>
        <taxon>Cactaceae</taxon>
        <taxon>Cactoideae</taxon>
        <taxon>Echinocereeae</taxon>
        <taxon>Carnegiea</taxon>
    </lineage>
</organism>
<keyword evidence="4" id="KW-0863">Zinc-finger</keyword>
<evidence type="ECO:0000256" key="6">
    <source>
        <dbReference type="ARBA" id="ARBA00023015"/>
    </source>
</evidence>
<reference evidence="12" key="1">
    <citation type="submission" date="2022-04" db="EMBL/GenBank/DDBJ databases">
        <title>Carnegiea gigantea Genome sequencing and assembly v2.</title>
        <authorList>
            <person name="Copetti D."/>
            <person name="Sanderson M.J."/>
            <person name="Burquez A."/>
            <person name="Wojciechowski M.F."/>
        </authorList>
    </citation>
    <scope>NUCLEOTIDE SEQUENCE</scope>
    <source>
        <strain evidence="12">SGP5-SGP5p</strain>
        <tissue evidence="12">Aerial part</tissue>
    </source>
</reference>
<keyword evidence="3" id="KW-0479">Metal-binding</keyword>
<dbReference type="GO" id="GO:0070860">
    <property type="term" value="C:RNA polymerase I core factor complex"/>
    <property type="evidence" value="ECO:0007669"/>
    <property type="project" value="InterPro"/>
</dbReference>
<comment type="caution">
    <text evidence="12">The sequence shown here is derived from an EMBL/GenBank/DDBJ whole genome shotgun (WGS) entry which is preliminary data.</text>
</comment>
<evidence type="ECO:0000313" key="12">
    <source>
        <dbReference type="EMBL" id="KAJ8426856.1"/>
    </source>
</evidence>
<dbReference type="Proteomes" id="UP001153076">
    <property type="component" value="Unassembled WGS sequence"/>
</dbReference>
<feature type="region of interest" description="Disordered" evidence="10">
    <location>
        <begin position="500"/>
        <end position="519"/>
    </location>
</feature>
<dbReference type="GO" id="GO:0008270">
    <property type="term" value="F:zinc ion binding"/>
    <property type="evidence" value="ECO:0007669"/>
    <property type="project" value="UniProtKB-KW"/>
</dbReference>
<evidence type="ECO:0000256" key="9">
    <source>
        <dbReference type="ARBA" id="ARBA00023242"/>
    </source>
</evidence>
<dbReference type="Pfam" id="PF20644">
    <property type="entry name" value="Rrn7_cyclin_N"/>
    <property type="match status" value="1"/>
</dbReference>
<feature type="compositionally biased region" description="Polar residues" evidence="10">
    <location>
        <begin position="503"/>
        <end position="519"/>
    </location>
</feature>
<keyword evidence="6" id="KW-0805">Transcription regulation</keyword>
<proteinExistence type="inferred from homology"/>
<dbReference type="OrthoDB" id="10069252at2759"/>
<keyword evidence="8" id="KW-0804">Transcription</keyword>
<dbReference type="InterPro" id="IPR048540">
    <property type="entry name" value="Rrn7_cyclin_N"/>
</dbReference>
<dbReference type="EMBL" id="JAKOGI010001230">
    <property type="protein sequence ID" value="KAJ8426856.1"/>
    <property type="molecule type" value="Genomic_DNA"/>
</dbReference>
<evidence type="ECO:0000256" key="4">
    <source>
        <dbReference type="ARBA" id="ARBA00022771"/>
    </source>
</evidence>